<dbReference type="EMBL" id="VCGU01000003">
    <property type="protein sequence ID" value="TRY78472.1"/>
    <property type="molecule type" value="Genomic_DNA"/>
</dbReference>
<feature type="domain" description="Ig-like" evidence="4">
    <location>
        <begin position="156"/>
        <end position="246"/>
    </location>
</feature>
<dbReference type="InterPro" id="IPR003599">
    <property type="entry name" value="Ig_sub"/>
</dbReference>
<evidence type="ECO:0000256" key="3">
    <source>
        <dbReference type="SAM" id="Phobius"/>
    </source>
</evidence>
<gene>
    <name evidence="6" type="ORF">TCAL_06812</name>
</gene>
<dbReference type="AlphaFoldDB" id="A0A553PLD4"/>
<dbReference type="PANTHER" id="PTHR45080">
    <property type="entry name" value="CONTACTIN 5"/>
    <property type="match status" value="1"/>
</dbReference>
<dbReference type="Proteomes" id="UP000318571">
    <property type="component" value="Chromosome 11"/>
</dbReference>
<dbReference type="Pfam" id="PF07679">
    <property type="entry name" value="I-set"/>
    <property type="match status" value="1"/>
</dbReference>
<feature type="domain" description="Ig-like" evidence="4">
    <location>
        <begin position="251"/>
        <end position="337"/>
    </location>
</feature>
<dbReference type="InterPro" id="IPR013151">
    <property type="entry name" value="Immunoglobulin_dom"/>
</dbReference>
<evidence type="ECO:0000313" key="6">
    <source>
        <dbReference type="EMBL" id="TRY78472.1"/>
    </source>
</evidence>
<protein>
    <submittedName>
        <fullName evidence="6">Uncharacterized protein</fullName>
    </submittedName>
</protein>
<accession>A0A553PLD4</accession>
<dbReference type="PANTHER" id="PTHR45080:SF33">
    <property type="entry name" value="IG-LIKE DOMAIN-CONTAINING PROTEIN"/>
    <property type="match status" value="1"/>
</dbReference>
<dbReference type="GO" id="GO:0043025">
    <property type="term" value="C:neuronal cell body"/>
    <property type="evidence" value="ECO:0007669"/>
    <property type="project" value="TreeGrafter"/>
</dbReference>
<dbReference type="PROSITE" id="PS50853">
    <property type="entry name" value="FN3"/>
    <property type="match status" value="1"/>
</dbReference>
<evidence type="ECO:0000313" key="7">
    <source>
        <dbReference type="Proteomes" id="UP000318571"/>
    </source>
</evidence>
<evidence type="ECO:0000256" key="1">
    <source>
        <dbReference type="ARBA" id="ARBA00022737"/>
    </source>
</evidence>
<feature type="domain" description="Ig-like" evidence="4">
    <location>
        <begin position="59"/>
        <end position="145"/>
    </location>
</feature>
<dbReference type="STRING" id="6832.A0A553PLD4"/>
<keyword evidence="3" id="KW-0812">Transmembrane</keyword>
<feature type="domain" description="Fibronectin type-III" evidence="5">
    <location>
        <begin position="345"/>
        <end position="451"/>
    </location>
</feature>
<dbReference type="GO" id="GO:0008046">
    <property type="term" value="F:axon guidance receptor activity"/>
    <property type="evidence" value="ECO:0007669"/>
    <property type="project" value="TreeGrafter"/>
</dbReference>
<keyword evidence="3" id="KW-0472">Membrane</keyword>
<keyword evidence="3" id="KW-1133">Transmembrane helix</keyword>
<reference evidence="6 7" key="1">
    <citation type="journal article" date="2018" name="Nat. Ecol. Evol.">
        <title>Genomic signatures of mitonuclear coevolution across populations of Tigriopus californicus.</title>
        <authorList>
            <person name="Barreto F.S."/>
            <person name="Watson E.T."/>
            <person name="Lima T.G."/>
            <person name="Willett C.S."/>
            <person name="Edmands S."/>
            <person name="Li W."/>
            <person name="Burton R.S."/>
        </authorList>
    </citation>
    <scope>NUCLEOTIDE SEQUENCE [LARGE SCALE GENOMIC DNA]</scope>
    <source>
        <strain evidence="6 7">San Diego</strain>
    </source>
</reference>
<dbReference type="InterPro" id="IPR013098">
    <property type="entry name" value="Ig_I-set"/>
</dbReference>
<dbReference type="SMART" id="SM00409">
    <property type="entry name" value="IG"/>
    <property type="match status" value="3"/>
</dbReference>
<dbReference type="Pfam" id="PF00041">
    <property type="entry name" value="fn3"/>
    <property type="match status" value="1"/>
</dbReference>
<dbReference type="Gene3D" id="2.60.40.10">
    <property type="entry name" value="Immunoglobulins"/>
    <property type="match status" value="4"/>
</dbReference>
<keyword evidence="1" id="KW-0677">Repeat</keyword>
<evidence type="ECO:0000256" key="2">
    <source>
        <dbReference type="ARBA" id="ARBA00023319"/>
    </source>
</evidence>
<dbReference type="InterPro" id="IPR036116">
    <property type="entry name" value="FN3_sf"/>
</dbReference>
<organism evidence="6 7">
    <name type="scientific">Tigriopus californicus</name>
    <name type="common">Marine copepod</name>
    <dbReference type="NCBI Taxonomy" id="6832"/>
    <lineage>
        <taxon>Eukaryota</taxon>
        <taxon>Metazoa</taxon>
        <taxon>Ecdysozoa</taxon>
        <taxon>Arthropoda</taxon>
        <taxon>Crustacea</taxon>
        <taxon>Multicrustacea</taxon>
        <taxon>Hexanauplia</taxon>
        <taxon>Copepoda</taxon>
        <taxon>Harpacticoida</taxon>
        <taxon>Harpacticidae</taxon>
        <taxon>Tigriopus</taxon>
    </lineage>
</organism>
<dbReference type="PROSITE" id="PS50835">
    <property type="entry name" value="IG_LIKE"/>
    <property type="match status" value="3"/>
</dbReference>
<dbReference type="InterPro" id="IPR007110">
    <property type="entry name" value="Ig-like_dom"/>
</dbReference>
<dbReference type="OrthoDB" id="6335524at2759"/>
<keyword evidence="2" id="KW-0393">Immunoglobulin domain</keyword>
<dbReference type="GO" id="GO:0007156">
    <property type="term" value="P:homophilic cell adhesion via plasma membrane adhesion molecules"/>
    <property type="evidence" value="ECO:0007669"/>
    <property type="project" value="TreeGrafter"/>
</dbReference>
<dbReference type="CDD" id="cd00096">
    <property type="entry name" value="Ig"/>
    <property type="match status" value="1"/>
</dbReference>
<dbReference type="OMA" id="HSENEGR"/>
<evidence type="ECO:0000259" key="5">
    <source>
        <dbReference type="PROSITE" id="PS50853"/>
    </source>
</evidence>
<dbReference type="InterPro" id="IPR003961">
    <property type="entry name" value="FN3_dom"/>
</dbReference>
<comment type="caution">
    <text evidence="6">The sequence shown here is derived from an EMBL/GenBank/DDBJ whole genome shotgun (WGS) entry which is preliminary data.</text>
</comment>
<dbReference type="CDD" id="cd00063">
    <property type="entry name" value="FN3"/>
    <property type="match status" value="1"/>
</dbReference>
<dbReference type="SUPFAM" id="SSF48726">
    <property type="entry name" value="Immunoglobulin"/>
    <property type="match status" value="3"/>
</dbReference>
<dbReference type="GO" id="GO:0030424">
    <property type="term" value="C:axon"/>
    <property type="evidence" value="ECO:0007669"/>
    <property type="project" value="TreeGrafter"/>
</dbReference>
<dbReference type="InterPro" id="IPR003598">
    <property type="entry name" value="Ig_sub2"/>
</dbReference>
<dbReference type="SMART" id="SM00060">
    <property type="entry name" value="FN3"/>
    <property type="match status" value="1"/>
</dbReference>
<dbReference type="InterPro" id="IPR013783">
    <property type="entry name" value="Ig-like_fold"/>
</dbReference>
<dbReference type="Pfam" id="PF00047">
    <property type="entry name" value="ig"/>
    <property type="match status" value="1"/>
</dbReference>
<dbReference type="GO" id="GO:0050808">
    <property type="term" value="P:synapse organization"/>
    <property type="evidence" value="ECO:0007669"/>
    <property type="project" value="TreeGrafter"/>
</dbReference>
<sequence length="534" mass="59593">MAGCKAWFSFFPHGKWISVSLGVILFLILGVTPGKGLSRLRHSENEGRPSASRTQMDLPNIQTEGKLHRVQVHDTLTLPCDVRNLGPMVLLWKKGHRVLTAGRVTVRRDRRIALIGNNLQIADMNIHDGGEYVCEIEADADDPIAIVHTVEILVPPSIMSEPRSGNVTVRKGTTVSLECKANGNPTPTVSWTKISHKRHRSIPDKDLTNHGMILTLDNVGRRDAGKYQCTATNEVGKDAVKYIHVAVLYKPVVVVHEASVQGGENRPVTLTCTIHADPPASVTWYKNTLLIGNSPGYLFNVQGDHHSMMIANVGIEDFANYSCLAMNNMGKEEGIIQLRGNPDTPVLDPNVRMLTESSWKLSWITKSFANITEYRLLYRKVPDDGNPPDTTYAWNNVILPRQNAHGGYEQYQSYDIQHLSTNSKYEVQVQAKNNFGWSQRSESLRFSTEVHKVVEPPSLYTTPHYHHPIASVTSWPDLPNESNKQQAVSRNAMFQEYGLSEAGTRLGELWSSLLSLSMTLIFVVATHYSSAVWL</sequence>
<dbReference type="SUPFAM" id="SSF49265">
    <property type="entry name" value="Fibronectin type III"/>
    <property type="match status" value="1"/>
</dbReference>
<dbReference type="SMART" id="SM00408">
    <property type="entry name" value="IGc2"/>
    <property type="match status" value="3"/>
</dbReference>
<proteinExistence type="predicted"/>
<dbReference type="InterPro" id="IPR036179">
    <property type="entry name" value="Ig-like_dom_sf"/>
</dbReference>
<feature type="transmembrane region" description="Helical" evidence="3">
    <location>
        <begin position="16"/>
        <end position="34"/>
    </location>
</feature>
<name>A0A553PLD4_TIGCA</name>
<dbReference type="Pfam" id="PF13927">
    <property type="entry name" value="Ig_3"/>
    <property type="match status" value="1"/>
</dbReference>
<dbReference type="FunFam" id="2.60.40.10:FF:000503">
    <property type="entry name" value="Hemicentin 1"/>
    <property type="match status" value="1"/>
</dbReference>
<keyword evidence="7" id="KW-1185">Reference proteome</keyword>
<evidence type="ECO:0000259" key="4">
    <source>
        <dbReference type="PROSITE" id="PS50835"/>
    </source>
</evidence>
<dbReference type="InterPro" id="IPR050958">
    <property type="entry name" value="Cell_Adh-Cytoskel_Orgn"/>
</dbReference>
<dbReference type="GO" id="GO:0005886">
    <property type="term" value="C:plasma membrane"/>
    <property type="evidence" value="ECO:0007669"/>
    <property type="project" value="TreeGrafter"/>
</dbReference>